<organism evidence="1 2">
    <name type="scientific">Elysia marginata</name>
    <dbReference type="NCBI Taxonomy" id="1093978"/>
    <lineage>
        <taxon>Eukaryota</taxon>
        <taxon>Metazoa</taxon>
        <taxon>Spiralia</taxon>
        <taxon>Lophotrochozoa</taxon>
        <taxon>Mollusca</taxon>
        <taxon>Gastropoda</taxon>
        <taxon>Heterobranchia</taxon>
        <taxon>Euthyneura</taxon>
        <taxon>Panpulmonata</taxon>
        <taxon>Sacoglossa</taxon>
        <taxon>Placobranchoidea</taxon>
        <taxon>Plakobranchidae</taxon>
        <taxon>Elysia</taxon>
    </lineage>
</organism>
<accession>A0AAV4G3M7</accession>
<protein>
    <submittedName>
        <fullName evidence="1">Transposase</fullName>
    </submittedName>
</protein>
<keyword evidence="2" id="KW-1185">Reference proteome</keyword>
<comment type="caution">
    <text evidence="1">The sequence shown here is derived from an EMBL/GenBank/DDBJ whole genome shotgun (WGS) entry which is preliminary data.</text>
</comment>
<proteinExistence type="predicted"/>
<dbReference type="InterPro" id="IPR036397">
    <property type="entry name" value="RNaseH_sf"/>
</dbReference>
<gene>
    <name evidence="1" type="ORF">ElyMa_000563000</name>
</gene>
<sequence length="83" mass="9231">MSQTLLQGEFILQQGGATSHSSRATQIFLIDQGVNFIAKDDWPPQSPDLNPMGYAIGDWLAEVYMGLSIPFTVNEEKAKRKEC</sequence>
<dbReference type="Gene3D" id="3.30.420.10">
    <property type="entry name" value="Ribonuclease H-like superfamily/Ribonuclease H"/>
    <property type="match status" value="1"/>
</dbReference>
<dbReference type="EMBL" id="BMAT01001109">
    <property type="protein sequence ID" value="GFR79756.1"/>
    <property type="molecule type" value="Genomic_DNA"/>
</dbReference>
<dbReference type="AlphaFoldDB" id="A0AAV4G3M7"/>
<dbReference type="Proteomes" id="UP000762676">
    <property type="component" value="Unassembled WGS sequence"/>
</dbReference>
<evidence type="ECO:0000313" key="1">
    <source>
        <dbReference type="EMBL" id="GFR79756.1"/>
    </source>
</evidence>
<name>A0AAV4G3M7_9GAST</name>
<dbReference type="GO" id="GO:0003676">
    <property type="term" value="F:nucleic acid binding"/>
    <property type="evidence" value="ECO:0007669"/>
    <property type="project" value="InterPro"/>
</dbReference>
<evidence type="ECO:0000313" key="2">
    <source>
        <dbReference type="Proteomes" id="UP000762676"/>
    </source>
</evidence>
<reference evidence="1 2" key="1">
    <citation type="journal article" date="2021" name="Elife">
        <title>Chloroplast acquisition without the gene transfer in kleptoplastic sea slugs, Plakobranchus ocellatus.</title>
        <authorList>
            <person name="Maeda T."/>
            <person name="Takahashi S."/>
            <person name="Yoshida T."/>
            <person name="Shimamura S."/>
            <person name="Takaki Y."/>
            <person name="Nagai Y."/>
            <person name="Toyoda A."/>
            <person name="Suzuki Y."/>
            <person name="Arimoto A."/>
            <person name="Ishii H."/>
            <person name="Satoh N."/>
            <person name="Nishiyama T."/>
            <person name="Hasebe M."/>
            <person name="Maruyama T."/>
            <person name="Minagawa J."/>
            <person name="Obokata J."/>
            <person name="Shigenobu S."/>
        </authorList>
    </citation>
    <scope>NUCLEOTIDE SEQUENCE [LARGE SCALE GENOMIC DNA]</scope>
</reference>